<accession>A0A6J7QVE3</accession>
<gene>
    <name evidence="3" type="ORF">UFOPK3164_01073</name>
    <name evidence="4" type="ORF">UFOPK3427_01408</name>
    <name evidence="5" type="ORF">UFOPK4112_00893</name>
</gene>
<feature type="domain" description="Leucine-binding protein" evidence="2">
    <location>
        <begin position="58"/>
        <end position="385"/>
    </location>
</feature>
<dbReference type="PROSITE" id="PS51257">
    <property type="entry name" value="PROKAR_LIPOPROTEIN"/>
    <property type="match status" value="1"/>
</dbReference>
<evidence type="ECO:0000313" key="3">
    <source>
        <dbReference type="EMBL" id="CAB4830037.1"/>
    </source>
</evidence>
<evidence type="ECO:0000256" key="1">
    <source>
        <dbReference type="ARBA" id="ARBA00022729"/>
    </source>
</evidence>
<dbReference type="SUPFAM" id="SSF53822">
    <property type="entry name" value="Periplasmic binding protein-like I"/>
    <property type="match status" value="1"/>
</dbReference>
<keyword evidence="1" id="KW-0732">Signal</keyword>
<evidence type="ECO:0000313" key="5">
    <source>
        <dbReference type="EMBL" id="CAB5020599.1"/>
    </source>
</evidence>
<dbReference type="AlphaFoldDB" id="A0A6J7QVE3"/>
<reference evidence="5" key="1">
    <citation type="submission" date="2020-05" db="EMBL/GenBank/DDBJ databases">
        <authorList>
            <person name="Chiriac C."/>
            <person name="Salcher M."/>
            <person name="Ghai R."/>
            <person name="Kavagutti S V."/>
        </authorList>
    </citation>
    <scope>NUCLEOTIDE SEQUENCE</scope>
</reference>
<dbReference type="EMBL" id="CAFBPM010000007">
    <property type="protein sequence ID" value="CAB5020599.1"/>
    <property type="molecule type" value="Genomic_DNA"/>
</dbReference>
<dbReference type="EMBL" id="CAFABE010000048">
    <property type="protein sequence ID" value="CAB4830037.1"/>
    <property type="molecule type" value="Genomic_DNA"/>
</dbReference>
<dbReference type="Gene3D" id="3.40.50.2300">
    <property type="match status" value="2"/>
</dbReference>
<dbReference type="PANTHER" id="PTHR47235:SF1">
    <property type="entry name" value="BLR6548 PROTEIN"/>
    <property type="match status" value="1"/>
</dbReference>
<name>A0A6J7QVE3_9ZZZZ</name>
<organism evidence="5">
    <name type="scientific">freshwater metagenome</name>
    <dbReference type="NCBI Taxonomy" id="449393"/>
    <lineage>
        <taxon>unclassified sequences</taxon>
        <taxon>metagenomes</taxon>
        <taxon>ecological metagenomes</taxon>
    </lineage>
</organism>
<protein>
    <submittedName>
        <fullName evidence="5">Unannotated protein</fullName>
    </submittedName>
</protein>
<dbReference type="EMBL" id="CAFBLT010000001">
    <property type="protein sequence ID" value="CAB4879616.1"/>
    <property type="molecule type" value="Genomic_DNA"/>
</dbReference>
<proteinExistence type="predicted"/>
<dbReference type="Pfam" id="PF13458">
    <property type="entry name" value="Peripla_BP_6"/>
    <property type="match status" value="1"/>
</dbReference>
<sequence length="441" mass="46156">MRNRFVRWMGTTSVAAAVVASSCVVVPLMSAAPAGAATTATGNCAQADKSPGVTSKSITTGSMSTLTGPIASNFQALVPGIKAYYSYINALGGVNGRKLNLTYPLDDTGNPSQDVTLAHTLIDQDKVFAVAGTATAFFTPNYFVATCTPTFGYNVTGNWAGPPNMFAAGGSVQEYGTNTSSIIWAIRHVVKTPSVAVLALGIAASHDSCAAYIPALKAAGVKVSYEDTNVSYGGSLVPDAQRMKAAGSNYILSCMDIGTNLNLARALKQYNLKPKQMWLSGSDATTLQANKSLMDGVYFNISHVPFTASQSAYPGLKTYLAAMKKYQPKYVYDEVAFQGWQSASLLATGLKGAGKNPTQLSLINAVNSLSAFNAGGMTTPVNWTSSGSGHNPPITYPTCSAYIQAKGTQFYSVFTKSPKVFLCFNQNSKNPVTAPAGTPGG</sequence>
<evidence type="ECO:0000259" key="2">
    <source>
        <dbReference type="Pfam" id="PF13458"/>
    </source>
</evidence>
<evidence type="ECO:0000313" key="4">
    <source>
        <dbReference type="EMBL" id="CAB4879616.1"/>
    </source>
</evidence>
<dbReference type="InterPro" id="IPR028081">
    <property type="entry name" value="Leu-bd"/>
</dbReference>
<dbReference type="PANTHER" id="PTHR47235">
    <property type="entry name" value="BLR6548 PROTEIN"/>
    <property type="match status" value="1"/>
</dbReference>
<dbReference type="InterPro" id="IPR028082">
    <property type="entry name" value="Peripla_BP_I"/>
</dbReference>